<evidence type="ECO:0000256" key="5">
    <source>
        <dbReference type="ARBA" id="ARBA00023098"/>
    </source>
</evidence>
<evidence type="ECO:0000256" key="2">
    <source>
        <dbReference type="ARBA" id="ARBA00022603"/>
    </source>
</evidence>
<dbReference type="OrthoDB" id="8300214at2759"/>
<accession>A0A6A4GWH1</accession>
<dbReference type="PIRSF" id="PIRSF003085">
    <property type="entry name" value="CMAS"/>
    <property type="match status" value="1"/>
</dbReference>
<sequence length="460" mass="52107">MHDKTWQAYIIDGGLLGGYLSRILYTYGRSRILLALQTGIQIGEMVLEDQPSGEIYHFGVPAAGQSPAVIKIKDKKAWGRIFLTLDLGFSEAYMKSEVDSPDLKSVFDIWLNNRQTLDGISSIASAVSGYFSAAMITLCGRQSIKMAKWNVEIAYDTSNDFYRCFLSQDMMYSCALWDGDDDGGVRGDIERHDSDVYALERAQQRKIAHILSKARVQAGDHILEIGSGWGALAISAAKMGCTVETVTLSSQQKHMVEARAKAEGVEKSVHVHLTDYRQLPSSFAGSFDAFISCEMIEAVGPAHRSTYFKMIDWALKKRRGTVVITATSQPEFRFSMFQSNCFARHYHWPNTFLPSATALPGWVQSATPGRLVLVNLEDHNMHYPRTLREWNRRLELNFHGDIVERLQKEYPQLNDLQNLESFRRKWKYMFAYAEAGYAKGYTSLNCWTFTRPENIGQKCD</sequence>
<dbReference type="GO" id="GO:0008168">
    <property type="term" value="F:methyltransferase activity"/>
    <property type="evidence" value="ECO:0007669"/>
    <property type="project" value="UniProtKB-KW"/>
</dbReference>
<dbReference type="InterPro" id="IPR050723">
    <property type="entry name" value="CFA/CMAS"/>
</dbReference>
<keyword evidence="4" id="KW-0949">S-adenosyl-L-methionine</keyword>
<protein>
    <submittedName>
        <fullName evidence="6">Cyclopropane fatty acid synthase</fullName>
    </submittedName>
</protein>
<evidence type="ECO:0000256" key="4">
    <source>
        <dbReference type="ARBA" id="ARBA00022691"/>
    </source>
</evidence>
<keyword evidence="5" id="KW-0443">Lipid metabolism</keyword>
<keyword evidence="3" id="KW-0808">Transferase</keyword>
<comment type="similarity">
    <text evidence="1">Belongs to the CFA/CMAS family.</text>
</comment>
<dbReference type="EMBL" id="ML769670">
    <property type="protein sequence ID" value="KAE9390101.1"/>
    <property type="molecule type" value="Genomic_DNA"/>
</dbReference>
<dbReference type="GO" id="GO:0032259">
    <property type="term" value="P:methylation"/>
    <property type="evidence" value="ECO:0007669"/>
    <property type="project" value="UniProtKB-KW"/>
</dbReference>
<keyword evidence="2" id="KW-0489">Methyltransferase</keyword>
<evidence type="ECO:0000313" key="6">
    <source>
        <dbReference type="EMBL" id="KAE9390101.1"/>
    </source>
</evidence>
<dbReference type="Proteomes" id="UP000799118">
    <property type="component" value="Unassembled WGS sequence"/>
</dbReference>
<name>A0A6A4GWH1_9AGAR</name>
<dbReference type="AlphaFoldDB" id="A0A6A4GWH1"/>
<organism evidence="6 7">
    <name type="scientific">Gymnopus androsaceus JB14</name>
    <dbReference type="NCBI Taxonomy" id="1447944"/>
    <lineage>
        <taxon>Eukaryota</taxon>
        <taxon>Fungi</taxon>
        <taxon>Dikarya</taxon>
        <taxon>Basidiomycota</taxon>
        <taxon>Agaricomycotina</taxon>
        <taxon>Agaricomycetes</taxon>
        <taxon>Agaricomycetidae</taxon>
        <taxon>Agaricales</taxon>
        <taxon>Marasmiineae</taxon>
        <taxon>Omphalotaceae</taxon>
        <taxon>Gymnopus</taxon>
    </lineage>
</organism>
<dbReference type="InterPro" id="IPR003333">
    <property type="entry name" value="CMAS"/>
</dbReference>
<dbReference type="PANTHER" id="PTHR43667:SF2">
    <property type="entry name" value="FATTY ACID C-METHYL TRANSFERASE"/>
    <property type="match status" value="1"/>
</dbReference>
<dbReference type="SUPFAM" id="SSF53335">
    <property type="entry name" value="S-adenosyl-L-methionine-dependent methyltransferases"/>
    <property type="match status" value="1"/>
</dbReference>
<dbReference type="PANTHER" id="PTHR43667">
    <property type="entry name" value="CYCLOPROPANE-FATTY-ACYL-PHOSPHOLIPID SYNTHASE"/>
    <property type="match status" value="1"/>
</dbReference>
<evidence type="ECO:0000256" key="1">
    <source>
        <dbReference type="ARBA" id="ARBA00010815"/>
    </source>
</evidence>
<proteinExistence type="inferred from homology"/>
<evidence type="ECO:0000313" key="7">
    <source>
        <dbReference type="Proteomes" id="UP000799118"/>
    </source>
</evidence>
<dbReference type="GO" id="GO:0008610">
    <property type="term" value="P:lipid biosynthetic process"/>
    <property type="evidence" value="ECO:0007669"/>
    <property type="project" value="InterPro"/>
</dbReference>
<dbReference type="Gene3D" id="3.40.50.150">
    <property type="entry name" value="Vaccinia Virus protein VP39"/>
    <property type="match status" value="1"/>
</dbReference>
<reference evidence="6" key="1">
    <citation type="journal article" date="2019" name="Environ. Microbiol.">
        <title>Fungal ecological strategies reflected in gene transcription - a case study of two litter decomposers.</title>
        <authorList>
            <person name="Barbi F."/>
            <person name="Kohler A."/>
            <person name="Barry K."/>
            <person name="Baskaran P."/>
            <person name="Daum C."/>
            <person name="Fauchery L."/>
            <person name="Ihrmark K."/>
            <person name="Kuo A."/>
            <person name="LaButti K."/>
            <person name="Lipzen A."/>
            <person name="Morin E."/>
            <person name="Grigoriev I.V."/>
            <person name="Henrissat B."/>
            <person name="Lindahl B."/>
            <person name="Martin F."/>
        </authorList>
    </citation>
    <scope>NUCLEOTIDE SEQUENCE</scope>
    <source>
        <strain evidence="6">JB14</strain>
    </source>
</reference>
<keyword evidence="7" id="KW-1185">Reference proteome</keyword>
<dbReference type="InterPro" id="IPR029063">
    <property type="entry name" value="SAM-dependent_MTases_sf"/>
</dbReference>
<gene>
    <name evidence="6" type="ORF">BT96DRAFT_889586</name>
</gene>
<evidence type="ECO:0000256" key="3">
    <source>
        <dbReference type="ARBA" id="ARBA00022679"/>
    </source>
</evidence>
<dbReference type="Pfam" id="PF02353">
    <property type="entry name" value="CMAS"/>
    <property type="match status" value="1"/>
</dbReference>